<comment type="caution">
    <text evidence="3">The sequence shown here is derived from an EMBL/GenBank/DDBJ whole genome shotgun (WGS) entry which is preliminary data.</text>
</comment>
<organism evidence="3 4">
    <name type="scientific">Acrasis kona</name>
    <dbReference type="NCBI Taxonomy" id="1008807"/>
    <lineage>
        <taxon>Eukaryota</taxon>
        <taxon>Discoba</taxon>
        <taxon>Heterolobosea</taxon>
        <taxon>Tetramitia</taxon>
        <taxon>Eutetramitia</taxon>
        <taxon>Acrasidae</taxon>
        <taxon>Acrasis</taxon>
    </lineage>
</organism>
<dbReference type="EMBL" id="JAOPGA020001616">
    <property type="protein sequence ID" value="KAL0489919.1"/>
    <property type="molecule type" value="Genomic_DNA"/>
</dbReference>
<feature type="compositionally biased region" description="Basic and acidic residues" evidence="1">
    <location>
        <begin position="507"/>
        <end position="538"/>
    </location>
</feature>
<evidence type="ECO:0000256" key="1">
    <source>
        <dbReference type="SAM" id="MobiDB-lite"/>
    </source>
</evidence>
<accession>A0AAW2ZKQ7</accession>
<gene>
    <name evidence="3" type="ORF">AKO1_005433</name>
</gene>
<dbReference type="SUPFAM" id="SSF48065">
    <property type="entry name" value="DBL homology domain (DH-domain)"/>
    <property type="match status" value="1"/>
</dbReference>
<feature type="domain" description="PH" evidence="2">
    <location>
        <begin position="287"/>
        <end position="318"/>
    </location>
</feature>
<proteinExistence type="predicted"/>
<feature type="compositionally biased region" description="Basic and acidic residues" evidence="1">
    <location>
        <begin position="558"/>
        <end position="574"/>
    </location>
</feature>
<protein>
    <submittedName>
        <fullName evidence="3">Fgd4</fullName>
    </submittedName>
</protein>
<sequence>MTTTPLMVGMNKIYTSCRGFTQDLSVLIHKYIVPLRKCCFFNEHEVLSCFGPVFEQLLTGWFEMVDAIRMHMNGGFEKTGVVLLSPLVEISKCHVLFLCGDAARSRVLMSKMSNKKFATFLGNLEEQCVEQGYKTFGEHLRIMKDYLCSCQVLISKLKLHVTSEEDAAVLQEVMDAVASIPFSTKKELFKLEKLDRRVSLKLITNSGESKSHTEYQGQLQLEGALNVISHSEMEEENYKGVQTTLFLMTDTLLVCEPIGQDLILLETINLLTYPRVQVRSLLINGLFEVSTQEKSIILRAESDNDRGRWVTAISLLSEPQHQTSKQLYAPSKVQSKRVEEHAARIILFFLKAAKERKISNNVVRKTPKTRARANNVKSVTRDLLAIMLSREGLSTSSDAASSFSEPDIDSEYQTEENVPVISSYEYDSLIGENATIDDDVTFTEADIQMVVKMDYIQRANSEKTLDNPIPSSTESEVSLPKTEQSSVAVEQVVVQEPTPVSSIKIQPKQEEQQIKTQEKPIEESKEEMLMRKERERLRALSARKKQWKSTVLSQQEQTKLDQLRKEELAKQAKK</sequence>
<evidence type="ECO:0000313" key="4">
    <source>
        <dbReference type="Proteomes" id="UP001431209"/>
    </source>
</evidence>
<dbReference type="PROSITE" id="PS50003">
    <property type="entry name" value="PH_DOMAIN"/>
    <property type="match status" value="1"/>
</dbReference>
<dbReference type="SMART" id="SM00233">
    <property type="entry name" value="PH"/>
    <property type="match status" value="1"/>
</dbReference>
<dbReference type="InterPro" id="IPR011993">
    <property type="entry name" value="PH-like_dom_sf"/>
</dbReference>
<dbReference type="Proteomes" id="UP001431209">
    <property type="component" value="Unassembled WGS sequence"/>
</dbReference>
<dbReference type="Gene3D" id="2.30.29.30">
    <property type="entry name" value="Pleckstrin-homology domain (PH domain)/Phosphotyrosine-binding domain (PTB)"/>
    <property type="match status" value="1"/>
</dbReference>
<dbReference type="AlphaFoldDB" id="A0AAW2ZKQ7"/>
<evidence type="ECO:0000313" key="3">
    <source>
        <dbReference type="EMBL" id="KAL0489919.1"/>
    </source>
</evidence>
<feature type="region of interest" description="Disordered" evidence="1">
    <location>
        <begin position="498"/>
        <end position="574"/>
    </location>
</feature>
<dbReference type="Gene3D" id="1.20.900.10">
    <property type="entry name" value="Dbl homology (DH) domain"/>
    <property type="match status" value="1"/>
</dbReference>
<dbReference type="SUPFAM" id="SSF50729">
    <property type="entry name" value="PH domain-like"/>
    <property type="match status" value="1"/>
</dbReference>
<feature type="region of interest" description="Disordered" evidence="1">
    <location>
        <begin position="462"/>
        <end position="483"/>
    </location>
</feature>
<dbReference type="InterPro" id="IPR001849">
    <property type="entry name" value="PH_domain"/>
</dbReference>
<reference evidence="3 4" key="1">
    <citation type="submission" date="2024-03" db="EMBL/GenBank/DDBJ databases">
        <title>The Acrasis kona genome and developmental transcriptomes reveal deep origins of eukaryotic multicellular pathways.</title>
        <authorList>
            <person name="Sheikh S."/>
            <person name="Fu C.-J."/>
            <person name="Brown M.W."/>
            <person name="Baldauf S.L."/>
        </authorList>
    </citation>
    <scope>NUCLEOTIDE SEQUENCE [LARGE SCALE GENOMIC DNA]</scope>
    <source>
        <strain evidence="3 4">ATCC MYA-3509</strain>
    </source>
</reference>
<feature type="compositionally biased region" description="Polar residues" evidence="1">
    <location>
        <begin position="548"/>
        <end position="557"/>
    </location>
</feature>
<dbReference type="InterPro" id="IPR035899">
    <property type="entry name" value="DBL_dom_sf"/>
</dbReference>
<evidence type="ECO:0000259" key="2">
    <source>
        <dbReference type="PROSITE" id="PS50003"/>
    </source>
</evidence>
<keyword evidence="4" id="KW-1185">Reference proteome</keyword>
<name>A0AAW2ZKQ7_9EUKA</name>